<feature type="chain" id="PRO_5043269743" evidence="1">
    <location>
        <begin position="19"/>
        <end position="200"/>
    </location>
</feature>
<dbReference type="EMBL" id="CAMXCT020000376">
    <property type="protein sequence ID" value="CAL1131302.1"/>
    <property type="molecule type" value="Genomic_DNA"/>
</dbReference>
<protein>
    <submittedName>
        <fullName evidence="2">Uncharacterized protein</fullName>
    </submittedName>
</protein>
<dbReference type="Proteomes" id="UP001152797">
    <property type="component" value="Unassembled WGS sequence"/>
</dbReference>
<sequence length="200" mass="22096">MRAANLLLCLAFLSQLDAPEHHNDFVEVCAGCGSLSRAMRNTGYEGKEFDILYSGNHNLMRTVGFLTILAAVWNTRPGGVLVFAPPCASWIFLSRVWSTLDTIHSLWRPLDVKKTGQPLLVKKTVSKRGRKGVTGQKRSLQMSASYPLSFGLAVANLIAPTGVPHQQPEIEIGDDDPDFFDDGAIDDLIKGRKFAAWRRL</sequence>
<dbReference type="AlphaFoldDB" id="A0A9P1BQX8"/>
<organism evidence="2">
    <name type="scientific">Cladocopium goreaui</name>
    <dbReference type="NCBI Taxonomy" id="2562237"/>
    <lineage>
        <taxon>Eukaryota</taxon>
        <taxon>Sar</taxon>
        <taxon>Alveolata</taxon>
        <taxon>Dinophyceae</taxon>
        <taxon>Suessiales</taxon>
        <taxon>Symbiodiniaceae</taxon>
        <taxon>Cladocopium</taxon>
    </lineage>
</organism>
<accession>A0A9P1BQX8</accession>
<reference evidence="3 4" key="2">
    <citation type="submission" date="2024-05" db="EMBL/GenBank/DDBJ databases">
        <authorList>
            <person name="Chen Y."/>
            <person name="Shah S."/>
            <person name="Dougan E. K."/>
            <person name="Thang M."/>
            <person name="Chan C."/>
        </authorList>
    </citation>
    <scope>NUCLEOTIDE SEQUENCE [LARGE SCALE GENOMIC DNA]</scope>
</reference>
<feature type="signal peptide" evidence="1">
    <location>
        <begin position="1"/>
        <end position="18"/>
    </location>
</feature>
<comment type="caution">
    <text evidence="2">The sequence shown here is derived from an EMBL/GenBank/DDBJ whole genome shotgun (WGS) entry which is preliminary data.</text>
</comment>
<gene>
    <name evidence="2" type="ORF">C1SCF055_LOCUS6024</name>
</gene>
<reference evidence="2" key="1">
    <citation type="submission" date="2022-10" db="EMBL/GenBank/DDBJ databases">
        <authorList>
            <person name="Chen Y."/>
            <person name="Dougan E. K."/>
            <person name="Chan C."/>
            <person name="Rhodes N."/>
            <person name="Thang M."/>
        </authorList>
    </citation>
    <scope>NUCLEOTIDE SEQUENCE</scope>
</reference>
<keyword evidence="4" id="KW-1185">Reference proteome</keyword>
<dbReference type="EMBL" id="CAMXCT030000376">
    <property type="protein sequence ID" value="CAL4765239.1"/>
    <property type="molecule type" value="Genomic_DNA"/>
</dbReference>
<evidence type="ECO:0000313" key="3">
    <source>
        <dbReference type="EMBL" id="CAL4765239.1"/>
    </source>
</evidence>
<dbReference type="EMBL" id="CAMXCT010000376">
    <property type="protein sequence ID" value="CAI3977927.1"/>
    <property type="molecule type" value="Genomic_DNA"/>
</dbReference>
<evidence type="ECO:0000313" key="4">
    <source>
        <dbReference type="Proteomes" id="UP001152797"/>
    </source>
</evidence>
<evidence type="ECO:0000313" key="2">
    <source>
        <dbReference type="EMBL" id="CAI3977927.1"/>
    </source>
</evidence>
<evidence type="ECO:0000256" key="1">
    <source>
        <dbReference type="SAM" id="SignalP"/>
    </source>
</evidence>
<keyword evidence="1" id="KW-0732">Signal</keyword>
<proteinExistence type="predicted"/>
<name>A0A9P1BQX8_9DINO</name>